<evidence type="ECO:0000256" key="1">
    <source>
        <dbReference type="SAM" id="MobiDB-lite"/>
    </source>
</evidence>
<dbReference type="GO" id="GO:0005765">
    <property type="term" value="C:lysosomal membrane"/>
    <property type="evidence" value="ECO:0007669"/>
    <property type="project" value="TreeGrafter"/>
</dbReference>
<keyword evidence="2" id="KW-1133">Transmembrane helix</keyword>
<keyword evidence="4" id="KW-1185">Reference proteome</keyword>
<feature type="transmembrane region" description="Helical" evidence="2">
    <location>
        <begin position="163"/>
        <end position="187"/>
    </location>
</feature>
<feature type="transmembrane region" description="Helical" evidence="2">
    <location>
        <begin position="242"/>
        <end position="268"/>
    </location>
</feature>
<dbReference type="AlphaFoldDB" id="A0A4U5UHX8"/>
<dbReference type="GO" id="GO:0032588">
    <property type="term" value="C:trans-Golgi network membrane"/>
    <property type="evidence" value="ECO:0007669"/>
    <property type="project" value="TreeGrafter"/>
</dbReference>
<feature type="transmembrane region" description="Helical" evidence="2">
    <location>
        <begin position="199"/>
        <end position="222"/>
    </location>
</feature>
<feature type="region of interest" description="Disordered" evidence="1">
    <location>
        <begin position="20"/>
        <end position="43"/>
    </location>
</feature>
<feature type="transmembrane region" description="Helical" evidence="2">
    <location>
        <begin position="275"/>
        <end position="293"/>
    </location>
</feature>
<gene>
    <name evidence="3" type="ORF">D9C73_008446</name>
</gene>
<keyword evidence="2 3" id="KW-0812">Transmembrane</keyword>
<accession>A0A4U5UHX8</accession>
<dbReference type="EMBL" id="CM014085">
    <property type="protein sequence ID" value="TKS74364.1"/>
    <property type="molecule type" value="Genomic_DNA"/>
</dbReference>
<sequence>MIYWLVYAFCGNLEGGRWGQQGPDSKALLPATSSPEMTSRTSHEQIRQTRGSWIKLFPFRSSQRTIWMPLWKTASAVQPKPLRETFPTAQTHRDGVQNPPIWTAPVDEGRPLIGPPPESVELTVWSSEEQAETCEATAGASDGGRCCCRCCQCKCCQSGRVPAFFSALASLLCAVGILYALYFYVPIKPPDCPDAASRVVFTLCCCVVAAIPVLLAMLVGAACQFCTGSFNLQESFPRGRAVQQLFVTSSLELLFLYVLNLVVMAALLPQDQLKLVPILVAMFILGRLVYWVSLHACSSWRGFGSGLTIFPLLAMVALNLFLMYTLNLKEPLFGSQDVLYNQVTPSSWSGETSQSPSGKPDILPTDILDAQ</sequence>
<feature type="transmembrane region" description="Helical" evidence="2">
    <location>
        <begin position="305"/>
        <end position="326"/>
    </location>
</feature>
<dbReference type="GO" id="GO:0045055">
    <property type="term" value="P:regulated exocytosis"/>
    <property type="evidence" value="ECO:0007669"/>
    <property type="project" value="TreeGrafter"/>
</dbReference>
<dbReference type="Proteomes" id="UP000298787">
    <property type="component" value="Chromosome 8"/>
</dbReference>
<evidence type="ECO:0000256" key="2">
    <source>
        <dbReference type="SAM" id="Phobius"/>
    </source>
</evidence>
<dbReference type="PANTHER" id="PTHR31004">
    <property type="entry name" value="TRANSMEMBRANE PROTEIN 79"/>
    <property type="match status" value="1"/>
</dbReference>
<evidence type="ECO:0000313" key="4">
    <source>
        <dbReference type="Proteomes" id="UP000298787"/>
    </source>
</evidence>
<feature type="compositionally biased region" description="Polar residues" evidence="1">
    <location>
        <begin position="31"/>
        <end position="40"/>
    </location>
</feature>
<keyword evidence="2" id="KW-0472">Membrane</keyword>
<reference evidence="3 4" key="1">
    <citation type="submission" date="2019-01" db="EMBL/GenBank/DDBJ databases">
        <title>Genome Assembly of Collichthys lucidus.</title>
        <authorList>
            <person name="Cai M."/>
            <person name="Xiao S."/>
        </authorList>
    </citation>
    <scope>NUCLEOTIDE SEQUENCE [LARGE SCALE GENOMIC DNA]</scope>
    <source>
        <strain evidence="3">JT15FE1705JMU</strain>
        <tissue evidence="3">Muscle</tissue>
    </source>
</reference>
<protein>
    <submittedName>
        <fullName evidence="3">Transmembrane protein 79</fullName>
    </submittedName>
</protein>
<dbReference type="PANTHER" id="PTHR31004:SF3">
    <property type="entry name" value="TRANSMEMBRANE PROTEIN 79"/>
    <property type="match status" value="1"/>
</dbReference>
<organism evidence="3 4">
    <name type="scientific">Collichthys lucidus</name>
    <name type="common">Big head croaker</name>
    <name type="synonym">Sciaena lucida</name>
    <dbReference type="NCBI Taxonomy" id="240159"/>
    <lineage>
        <taxon>Eukaryota</taxon>
        <taxon>Metazoa</taxon>
        <taxon>Chordata</taxon>
        <taxon>Craniata</taxon>
        <taxon>Vertebrata</taxon>
        <taxon>Euteleostomi</taxon>
        <taxon>Actinopterygii</taxon>
        <taxon>Neopterygii</taxon>
        <taxon>Teleostei</taxon>
        <taxon>Neoteleostei</taxon>
        <taxon>Acanthomorphata</taxon>
        <taxon>Eupercaria</taxon>
        <taxon>Sciaenidae</taxon>
        <taxon>Collichthys</taxon>
    </lineage>
</organism>
<name>A0A4U5UHX8_COLLU</name>
<proteinExistence type="predicted"/>
<evidence type="ECO:0000313" key="3">
    <source>
        <dbReference type="EMBL" id="TKS74364.1"/>
    </source>
</evidence>